<accession>A0A375CQN4</accession>
<evidence type="ECO:0000313" key="1">
    <source>
        <dbReference type="EMBL" id="SOY77732.1"/>
    </source>
</evidence>
<dbReference type="Proteomes" id="UP000256297">
    <property type="component" value="Unassembled WGS sequence"/>
</dbReference>
<sequence length="57" mass="6143">MAHGFEVGLEHGISVVGEMLDLGEQHGCAVVGGRLPIRLGIEARSPREVNGRQRTHL</sequence>
<gene>
    <name evidence="1" type="ORF">CBM2589_U10234</name>
</gene>
<dbReference type="AlphaFoldDB" id="A0A375CQN4"/>
<dbReference type="EMBL" id="OFSP01000078">
    <property type="protein sequence ID" value="SOY77732.1"/>
    <property type="molecule type" value="Genomic_DNA"/>
</dbReference>
<name>A0A375CQN4_9BURK</name>
<organism evidence="1 2">
    <name type="scientific">Cupriavidus taiwanensis</name>
    <dbReference type="NCBI Taxonomy" id="164546"/>
    <lineage>
        <taxon>Bacteria</taxon>
        <taxon>Pseudomonadati</taxon>
        <taxon>Pseudomonadota</taxon>
        <taxon>Betaproteobacteria</taxon>
        <taxon>Burkholderiales</taxon>
        <taxon>Burkholderiaceae</taxon>
        <taxon>Cupriavidus</taxon>
    </lineage>
</organism>
<protein>
    <submittedName>
        <fullName evidence="1">Uncharacterized protein</fullName>
    </submittedName>
</protein>
<comment type="caution">
    <text evidence="1">The sequence shown here is derived from an EMBL/GenBank/DDBJ whole genome shotgun (WGS) entry which is preliminary data.</text>
</comment>
<reference evidence="2" key="1">
    <citation type="submission" date="2018-01" db="EMBL/GenBank/DDBJ databases">
        <authorList>
            <person name="Gaut B.S."/>
            <person name="Morton B.R."/>
            <person name="Clegg M.T."/>
            <person name="Duvall M.R."/>
        </authorList>
    </citation>
    <scope>NUCLEOTIDE SEQUENCE [LARGE SCALE GENOMIC DNA]</scope>
</reference>
<proteinExistence type="predicted"/>
<evidence type="ECO:0000313" key="2">
    <source>
        <dbReference type="Proteomes" id="UP000256297"/>
    </source>
</evidence>